<evidence type="ECO:0000313" key="3">
    <source>
        <dbReference type="EMBL" id="KAJ7326003.1"/>
    </source>
</evidence>
<dbReference type="GO" id="GO:0051539">
    <property type="term" value="F:4 iron, 4 sulfur cluster binding"/>
    <property type="evidence" value="ECO:0007669"/>
    <property type="project" value="UniProtKB-KW"/>
</dbReference>
<dbReference type="InterPro" id="IPR029703">
    <property type="entry name" value="POL2"/>
</dbReference>
<dbReference type="GO" id="GO:0000278">
    <property type="term" value="P:mitotic cell cycle"/>
    <property type="evidence" value="ECO:0007669"/>
    <property type="project" value="TreeGrafter"/>
</dbReference>
<keyword evidence="1" id="KW-0411">Iron-sulfur</keyword>
<reference evidence="3" key="1">
    <citation type="submission" date="2023-01" db="EMBL/GenBank/DDBJ databases">
        <title>Genome assembly of the deep-sea coral Lophelia pertusa.</title>
        <authorList>
            <person name="Herrera S."/>
            <person name="Cordes E."/>
        </authorList>
    </citation>
    <scope>NUCLEOTIDE SEQUENCE</scope>
    <source>
        <strain evidence="3">USNM1676648</strain>
        <tissue evidence="3">Polyp</tissue>
    </source>
</reference>
<dbReference type="PANTHER" id="PTHR10670">
    <property type="entry name" value="DNA POLYMERASE EPSILON CATALYTIC SUBUNIT A"/>
    <property type="match status" value="1"/>
</dbReference>
<dbReference type="GO" id="GO:0006272">
    <property type="term" value="P:leading strand elongation"/>
    <property type="evidence" value="ECO:0007669"/>
    <property type="project" value="TreeGrafter"/>
</dbReference>
<comment type="cofactor">
    <cofactor evidence="1">
        <name>[4Fe-4S] cluster</name>
        <dbReference type="ChEBI" id="CHEBI:49883"/>
    </cofactor>
</comment>
<keyword evidence="1" id="KW-0238">DNA-binding</keyword>
<keyword evidence="1" id="KW-0004">4Fe-4S</keyword>
<dbReference type="GO" id="GO:0045004">
    <property type="term" value="P:DNA replication proofreading"/>
    <property type="evidence" value="ECO:0007669"/>
    <property type="project" value="TreeGrafter"/>
</dbReference>
<dbReference type="GO" id="GO:0006287">
    <property type="term" value="P:base-excision repair, gap-filling"/>
    <property type="evidence" value="ECO:0007669"/>
    <property type="project" value="TreeGrafter"/>
</dbReference>
<evidence type="ECO:0000313" key="4">
    <source>
        <dbReference type="Proteomes" id="UP001163046"/>
    </source>
</evidence>
<dbReference type="GO" id="GO:0003677">
    <property type="term" value="F:DNA binding"/>
    <property type="evidence" value="ECO:0007669"/>
    <property type="project" value="UniProtKB-KW"/>
</dbReference>
<dbReference type="EMBL" id="MU827805">
    <property type="protein sequence ID" value="KAJ7326003.1"/>
    <property type="molecule type" value="Genomic_DNA"/>
</dbReference>
<keyword evidence="1" id="KW-0408">Iron</keyword>
<dbReference type="GO" id="GO:0008310">
    <property type="term" value="F:single-stranded DNA 3'-5' DNA exonuclease activity"/>
    <property type="evidence" value="ECO:0007669"/>
    <property type="project" value="TreeGrafter"/>
</dbReference>
<feature type="domain" description="DNA polymerase epsilon catalytic subunit A C-terminal" evidence="2">
    <location>
        <begin position="2"/>
        <end position="57"/>
    </location>
</feature>
<keyword evidence="1" id="KW-0539">Nucleus</keyword>
<protein>
    <recommendedName>
        <fullName evidence="1">DNA polymerase epsilon catalytic subunit</fullName>
        <ecNumber evidence="1">2.7.7.7</ecNumber>
    </recommendedName>
</protein>
<sequence>TQLELAQYFHVPVGNVQSDPTLFAGDLFYARHLQKHNHLLWMSPTDRPDLGGKEDDDN</sequence>
<dbReference type="OrthoDB" id="10006192at2759"/>
<name>A0A9W9YAM5_9CNID</name>
<feature type="non-terminal residue" evidence="3">
    <location>
        <position position="58"/>
    </location>
</feature>
<dbReference type="GO" id="GO:0006297">
    <property type="term" value="P:nucleotide-excision repair, DNA gap filling"/>
    <property type="evidence" value="ECO:0007669"/>
    <property type="project" value="TreeGrafter"/>
</dbReference>
<dbReference type="EC" id="2.7.7.7" evidence="1"/>
<evidence type="ECO:0000259" key="2">
    <source>
        <dbReference type="Pfam" id="PF08490"/>
    </source>
</evidence>
<keyword evidence="1" id="KW-0235">DNA replication</keyword>
<dbReference type="GO" id="GO:0003887">
    <property type="term" value="F:DNA-directed DNA polymerase activity"/>
    <property type="evidence" value="ECO:0007669"/>
    <property type="project" value="UniProtKB-KW"/>
</dbReference>
<comment type="catalytic activity">
    <reaction evidence="1">
        <text>DNA(n) + a 2'-deoxyribonucleoside 5'-triphosphate = DNA(n+1) + diphosphate</text>
        <dbReference type="Rhea" id="RHEA:22508"/>
        <dbReference type="Rhea" id="RHEA-COMP:17339"/>
        <dbReference type="Rhea" id="RHEA-COMP:17340"/>
        <dbReference type="ChEBI" id="CHEBI:33019"/>
        <dbReference type="ChEBI" id="CHEBI:61560"/>
        <dbReference type="ChEBI" id="CHEBI:173112"/>
        <dbReference type="EC" id="2.7.7.7"/>
    </reaction>
</comment>
<keyword evidence="1" id="KW-0548">Nucleotidyltransferase</keyword>
<dbReference type="InterPro" id="IPR013697">
    <property type="entry name" value="DNA_pol_e_suA_C"/>
</dbReference>
<feature type="non-terminal residue" evidence="3">
    <location>
        <position position="1"/>
    </location>
</feature>
<organism evidence="3 4">
    <name type="scientific">Desmophyllum pertusum</name>
    <dbReference type="NCBI Taxonomy" id="174260"/>
    <lineage>
        <taxon>Eukaryota</taxon>
        <taxon>Metazoa</taxon>
        <taxon>Cnidaria</taxon>
        <taxon>Anthozoa</taxon>
        <taxon>Hexacorallia</taxon>
        <taxon>Scleractinia</taxon>
        <taxon>Caryophylliina</taxon>
        <taxon>Caryophylliidae</taxon>
        <taxon>Desmophyllum</taxon>
    </lineage>
</organism>
<accession>A0A9W9YAM5</accession>
<keyword evidence="1" id="KW-0808">Transferase</keyword>
<comment type="similarity">
    <text evidence="1">Belongs to the DNA polymerase type-B family.</text>
</comment>
<gene>
    <name evidence="3" type="ORF">OS493_028725</name>
</gene>
<dbReference type="Proteomes" id="UP001163046">
    <property type="component" value="Unassembled WGS sequence"/>
</dbReference>
<dbReference type="GO" id="GO:0008622">
    <property type="term" value="C:epsilon DNA polymerase complex"/>
    <property type="evidence" value="ECO:0007669"/>
    <property type="project" value="InterPro"/>
</dbReference>
<keyword evidence="1" id="KW-0863">Zinc-finger</keyword>
<dbReference type="AlphaFoldDB" id="A0A9W9YAM5"/>
<keyword evidence="1" id="KW-0479">Metal-binding</keyword>
<dbReference type="Pfam" id="PF08490">
    <property type="entry name" value="DUF1744"/>
    <property type="match status" value="1"/>
</dbReference>
<comment type="function">
    <text evidence="1">DNA polymerase II participates in chromosomal DNA replication.</text>
</comment>
<evidence type="ECO:0000256" key="1">
    <source>
        <dbReference type="RuleBase" id="RU365029"/>
    </source>
</evidence>
<dbReference type="GO" id="GO:0008270">
    <property type="term" value="F:zinc ion binding"/>
    <property type="evidence" value="ECO:0007669"/>
    <property type="project" value="UniProtKB-KW"/>
</dbReference>
<proteinExistence type="inferred from homology"/>
<keyword evidence="1" id="KW-0862">Zinc</keyword>
<comment type="subcellular location">
    <subcellularLocation>
        <location evidence="1">Nucleus</location>
    </subcellularLocation>
</comment>
<keyword evidence="1" id="KW-0239">DNA-directed DNA polymerase</keyword>
<dbReference type="PANTHER" id="PTHR10670:SF0">
    <property type="entry name" value="DNA POLYMERASE EPSILON CATALYTIC SUBUNIT A"/>
    <property type="match status" value="1"/>
</dbReference>
<keyword evidence="4" id="KW-1185">Reference proteome</keyword>
<comment type="caution">
    <text evidence="3">The sequence shown here is derived from an EMBL/GenBank/DDBJ whole genome shotgun (WGS) entry which is preliminary data.</text>
</comment>